<gene>
    <name evidence="2" type="ORF">ECRA1380_LOCUS5671</name>
</gene>
<dbReference type="AlphaFoldDB" id="A0A7S3NTU8"/>
<name>A0A7S3NTU8_EUPCR</name>
<organism evidence="2">
    <name type="scientific">Euplotes crassus</name>
    <dbReference type="NCBI Taxonomy" id="5936"/>
    <lineage>
        <taxon>Eukaryota</taxon>
        <taxon>Sar</taxon>
        <taxon>Alveolata</taxon>
        <taxon>Ciliophora</taxon>
        <taxon>Intramacronucleata</taxon>
        <taxon>Spirotrichea</taxon>
        <taxon>Hypotrichia</taxon>
        <taxon>Euplotida</taxon>
        <taxon>Euplotidae</taxon>
        <taxon>Moneuplotes</taxon>
    </lineage>
</organism>
<evidence type="ECO:0000256" key="1">
    <source>
        <dbReference type="SAM" id="Coils"/>
    </source>
</evidence>
<dbReference type="EMBL" id="HBIK01012059">
    <property type="protein sequence ID" value="CAE0380710.1"/>
    <property type="molecule type" value="Transcribed_RNA"/>
</dbReference>
<feature type="coiled-coil region" evidence="1">
    <location>
        <begin position="37"/>
        <end position="125"/>
    </location>
</feature>
<keyword evidence="1" id="KW-0175">Coiled coil</keyword>
<accession>A0A7S3NTU8</accession>
<proteinExistence type="predicted"/>
<evidence type="ECO:0000313" key="2">
    <source>
        <dbReference type="EMBL" id="CAE0380710.1"/>
    </source>
</evidence>
<protein>
    <submittedName>
        <fullName evidence="2">Uncharacterized protein</fullName>
    </submittedName>
</protein>
<reference evidence="2" key="1">
    <citation type="submission" date="2021-01" db="EMBL/GenBank/DDBJ databases">
        <authorList>
            <person name="Corre E."/>
            <person name="Pelletier E."/>
            <person name="Niang G."/>
            <person name="Scheremetjew M."/>
            <person name="Finn R."/>
            <person name="Kale V."/>
            <person name="Holt S."/>
            <person name="Cochrane G."/>
            <person name="Meng A."/>
            <person name="Brown T."/>
            <person name="Cohen L."/>
        </authorList>
    </citation>
    <scope>NUCLEOTIDE SEQUENCE</scope>
    <source>
        <strain evidence="2">CT5</strain>
    </source>
</reference>
<sequence>MDSEHNFASTAGGGSSSSLKSKILQLENHMGNIIEEINLQKREVQMLRSEKETLEEVLTRKAEDMKKALEEECGRVDSDMRQSFKGQKALNNKLQQQATLLKQEKTNLQQNLLALQRRIGELELQVGSTGE</sequence>